<proteinExistence type="inferred from homology"/>
<feature type="transmembrane region" description="Helical" evidence="7">
    <location>
        <begin position="100"/>
        <end position="121"/>
    </location>
</feature>
<evidence type="ECO:0000256" key="3">
    <source>
        <dbReference type="ARBA" id="ARBA00022475"/>
    </source>
</evidence>
<reference evidence="9 10" key="1">
    <citation type="submission" date="2018-03" db="EMBL/GenBank/DDBJ databases">
        <title>Bacteriophage NCPPB3778 and a type I-E CRISPR drive the evolution of the US Biological Select Agent, Rathayibacter toxicus.</title>
        <authorList>
            <person name="Davis E.W.II."/>
            <person name="Tabima J.F."/>
            <person name="Weisberg A.J."/>
            <person name="Dantas Lopes L."/>
            <person name="Wiseman M.S."/>
            <person name="Wiseman M.S."/>
            <person name="Pupko T."/>
            <person name="Belcher M.S."/>
            <person name="Sechler A.J."/>
            <person name="Tancos M.A."/>
            <person name="Schroeder B.K."/>
            <person name="Murray T.D."/>
            <person name="Luster D.G."/>
            <person name="Schneider W.L."/>
            <person name="Rogers E."/>
            <person name="Andreote F.D."/>
            <person name="Grunwald N.J."/>
            <person name="Putnam M.L."/>
            <person name="Chang J.H."/>
        </authorList>
    </citation>
    <scope>NUCLEOTIDE SEQUENCE [LARGE SCALE GENOMIC DNA]</scope>
    <source>
        <strain evidence="9 10">DSM 15932</strain>
    </source>
</reference>
<dbReference type="SUPFAM" id="SSF161098">
    <property type="entry name" value="MetI-like"/>
    <property type="match status" value="1"/>
</dbReference>
<dbReference type="InterPro" id="IPR035906">
    <property type="entry name" value="MetI-like_sf"/>
</dbReference>
<keyword evidence="4 7" id="KW-0812">Transmembrane</keyword>
<gene>
    <name evidence="9" type="ORF">C1I64_15410</name>
</gene>
<feature type="transmembrane region" description="Helical" evidence="7">
    <location>
        <begin position="274"/>
        <end position="300"/>
    </location>
</feature>
<keyword evidence="5 7" id="KW-1133">Transmembrane helix</keyword>
<keyword evidence="6 7" id="KW-0472">Membrane</keyword>
<dbReference type="GO" id="GO:0055085">
    <property type="term" value="P:transmembrane transport"/>
    <property type="evidence" value="ECO:0007669"/>
    <property type="project" value="InterPro"/>
</dbReference>
<protein>
    <submittedName>
        <fullName evidence="9">Peptide ABC transporter permease</fullName>
    </submittedName>
</protein>
<sequence length="311" mass="33951">MTKYIATRLVTSVFTIVAIAIVMFALLQLLPGSPFNSEKLDAVQKELLTQKYGLDEPVLLRLGTYLVNLARGDFGISYNLIPDFPVSEMLGSRLPVTIRIGLQALALGVVLGLLIGIVSAIRKRGWFDNLSTFVSVIAFSVPSFVIALLLVYFVGFEWKLLPIRYSEDDPFTSSVLPTISLAAYVMAVTARYARSEMLDCLESDYILLAKAKGISPAKVIGRHALRNTMVSIITVLSPLLIGLITGSVVIEQIFGAPGLGQLLLTAIQNVDYNIVIAISLVYSIIYIVVMLVVDVLYGLIDPRIRLAGQAR</sequence>
<evidence type="ECO:0000256" key="2">
    <source>
        <dbReference type="ARBA" id="ARBA00022448"/>
    </source>
</evidence>
<evidence type="ECO:0000256" key="1">
    <source>
        <dbReference type="ARBA" id="ARBA00004651"/>
    </source>
</evidence>
<keyword evidence="2 7" id="KW-0813">Transport</keyword>
<dbReference type="GO" id="GO:0005886">
    <property type="term" value="C:plasma membrane"/>
    <property type="evidence" value="ECO:0007669"/>
    <property type="project" value="UniProtKB-SubCell"/>
</dbReference>
<feature type="domain" description="ABC transmembrane type-1" evidence="8">
    <location>
        <begin position="94"/>
        <end position="293"/>
    </location>
</feature>
<comment type="subcellular location">
    <subcellularLocation>
        <location evidence="1 7">Cell membrane</location>
        <topology evidence="1 7">Multi-pass membrane protein</topology>
    </subcellularLocation>
</comment>
<evidence type="ECO:0000256" key="6">
    <source>
        <dbReference type="ARBA" id="ARBA00023136"/>
    </source>
</evidence>
<keyword evidence="3" id="KW-1003">Cell membrane</keyword>
<accession>A0A3T0T3V7</accession>
<evidence type="ECO:0000256" key="7">
    <source>
        <dbReference type="RuleBase" id="RU363032"/>
    </source>
</evidence>
<dbReference type="Proteomes" id="UP000285317">
    <property type="component" value="Chromosome"/>
</dbReference>
<evidence type="ECO:0000313" key="10">
    <source>
        <dbReference type="Proteomes" id="UP000285317"/>
    </source>
</evidence>
<dbReference type="InterPro" id="IPR000515">
    <property type="entry name" value="MetI-like"/>
</dbReference>
<dbReference type="Pfam" id="PF00528">
    <property type="entry name" value="BPD_transp_1"/>
    <property type="match status" value="1"/>
</dbReference>
<feature type="transmembrane region" description="Helical" evidence="7">
    <location>
        <begin position="230"/>
        <end position="254"/>
    </location>
</feature>
<comment type="similarity">
    <text evidence="7">Belongs to the binding-protein-dependent transport system permease family.</text>
</comment>
<evidence type="ECO:0000256" key="5">
    <source>
        <dbReference type="ARBA" id="ARBA00022989"/>
    </source>
</evidence>
<organism evidence="9 10">
    <name type="scientific">Rathayibacter festucae DSM 15932</name>
    <dbReference type="NCBI Taxonomy" id="1328866"/>
    <lineage>
        <taxon>Bacteria</taxon>
        <taxon>Bacillati</taxon>
        <taxon>Actinomycetota</taxon>
        <taxon>Actinomycetes</taxon>
        <taxon>Micrococcales</taxon>
        <taxon>Microbacteriaceae</taxon>
        <taxon>Rathayibacter</taxon>
    </lineage>
</organism>
<evidence type="ECO:0000313" key="9">
    <source>
        <dbReference type="EMBL" id="AZZ53281.1"/>
    </source>
</evidence>
<feature type="transmembrane region" description="Helical" evidence="7">
    <location>
        <begin position="133"/>
        <end position="154"/>
    </location>
</feature>
<dbReference type="CDD" id="cd06261">
    <property type="entry name" value="TM_PBP2"/>
    <property type="match status" value="1"/>
</dbReference>
<dbReference type="PANTHER" id="PTHR43163">
    <property type="entry name" value="DIPEPTIDE TRANSPORT SYSTEM PERMEASE PROTEIN DPPB-RELATED"/>
    <property type="match status" value="1"/>
</dbReference>
<name>A0A3T0T3V7_9MICO</name>
<dbReference type="KEGG" id="rfs:C1I64_15410"/>
<feature type="transmembrane region" description="Helical" evidence="7">
    <location>
        <begin position="174"/>
        <end position="193"/>
    </location>
</feature>
<evidence type="ECO:0000256" key="4">
    <source>
        <dbReference type="ARBA" id="ARBA00022692"/>
    </source>
</evidence>
<feature type="transmembrane region" description="Helical" evidence="7">
    <location>
        <begin position="9"/>
        <end position="30"/>
    </location>
</feature>
<dbReference type="Gene3D" id="1.10.3720.10">
    <property type="entry name" value="MetI-like"/>
    <property type="match status" value="1"/>
</dbReference>
<dbReference type="PROSITE" id="PS50928">
    <property type="entry name" value="ABC_TM1"/>
    <property type="match status" value="1"/>
</dbReference>
<dbReference type="PANTHER" id="PTHR43163:SF6">
    <property type="entry name" value="DIPEPTIDE TRANSPORT SYSTEM PERMEASE PROTEIN DPPB-RELATED"/>
    <property type="match status" value="1"/>
</dbReference>
<dbReference type="RefSeq" id="WP_127887806.1">
    <property type="nucleotide sequence ID" value="NZ_CP028137.1"/>
</dbReference>
<dbReference type="EMBL" id="CP028137">
    <property type="protein sequence ID" value="AZZ53281.1"/>
    <property type="molecule type" value="Genomic_DNA"/>
</dbReference>
<dbReference type="AlphaFoldDB" id="A0A3T0T3V7"/>
<evidence type="ECO:0000259" key="8">
    <source>
        <dbReference type="PROSITE" id="PS50928"/>
    </source>
</evidence>